<dbReference type="InterPro" id="IPR001789">
    <property type="entry name" value="Sig_transdc_resp-reg_receiver"/>
</dbReference>
<proteinExistence type="predicted"/>
<name>A0A933ID58_UNCT6</name>
<dbReference type="InterPro" id="IPR011006">
    <property type="entry name" value="CheY-like_superfamily"/>
</dbReference>
<feature type="domain" description="Response regulatory" evidence="3">
    <location>
        <begin position="4"/>
        <end position="120"/>
    </location>
</feature>
<accession>A0A933ID58</accession>
<dbReference type="CDD" id="cd17574">
    <property type="entry name" value="REC_OmpR"/>
    <property type="match status" value="1"/>
</dbReference>
<keyword evidence="1 2" id="KW-0597">Phosphoprotein</keyword>
<dbReference type="PANTHER" id="PTHR44591:SF3">
    <property type="entry name" value="RESPONSE REGULATORY DOMAIN-CONTAINING PROTEIN"/>
    <property type="match status" value="1"/>
</dbReference>
<comment type="caution">
    <text evidence="4">The sequence shown here is derived from an EMBL/GenBank/DDBJ whole genome shotgun (WGS) entry which is preliminary data.</text>
</comment>
<dbReference type="AlphaFoldDB" id="A0A933ID58"/>
<dbReference type="PROSITE" id="PS50110">
    <property type="entry name" value="RESPONSE_REGULATORY"/>
    <property type="match status" value="1"/>
</dbReference>
<dbReference type="InterPro" id="IPR050595">
    <property type="entry name" value="Bact_response_regulator"/>
</dbReference>
<protein>
    <submittedName>
        <fullName evidence="4">Response regulator</fullName>
    </submittedName>
</protein>
<dbReference type="SUPFAM" id="SSF52172">
    <property type="entry name" value="CheY-like"/>
    <property type="match status" value="1"/>
</dbReference>
<evidence type="ECO:0000259" key="3">
    <source>
        <dbReference type="PROSITE" id="PS50110"/>
    </source>
</evidence>
<dbReference type="Gene3D" id="3.40.50.2300">
    <property type="match status" value="1"/>
</dbReference>
<organism evidence="4 5">
    <name type="scientific">candidate division TA06 bacterium</name>
    <dbReference type="NCBI Taxonomy" id="2250710"/>
    <lineage>
        <taxon>Bacteria</taxon>
        <taxon>Bacteria division TA06</taxon>
    </lineage>
</organism>
<dbReference type="SMART" id="SM00448">
    <property type="entry name" value="REC"/>
    <property type="match status" value="1"/>
</dbReference>
<dbReference type="EMBL" id="JACQXR010000043">
    <property type="protein sequence ID" value="MBI4726293.1"/>
    <property type="molecule type" value="Genomic_DNA"/>
</dbReference>
<feature type="modified residue" description="4-aspartylphosphate" evidence="2">
    <location>
        <position position="53"/>
    </location>
</feature>
<evidence type="ECO:0000313" key="5">
    <source>
        <dbReference type="Proteomes" id="UP000736328"/>
    </source>
</evidence>
<sequence length="123" mass="14140">MMKKVLIVDDEAVLAETVALLLKRQGYHVLWASDGSQALKLVEEQKPDLVIADLVMPNMNGLQLLEWVRDRRSLDKVKFLLMTVKESVLEPLKRHHTEADDYMAKPFDKDQLLEKVKKLIGES</sequence>
<dbReference type="Proteomes" id="UP000736328">
    <property type="component" value="Unassembled WGS sequence"/>
</dbReference>
<evidence type="ECO:0000313" key="4">
    <source>
        <dbReference type="EMBL" id="MBI4726293.1"/>
    </source>
</evidence>
<evidence type="ECO:0000256" key="1">
    <source>
        <dbReference type="ARBA" id="ARBA00022553"/>
    </source>
</evidence>
<dbReference type="PANTHER" id="PTHR44591">
    <property type="entry name" value="STRESS RESPONSE REGULATOR PROTEIN 1"/>
    <property type="match status" value="1"/>
</dbReference>
<reference evidence="4" key="1">
    <citation type="submission" date="2020-07" db="EMBL/GenBank/DDBJ databases">
        <title>Huge and variable diversity of episymbiotic CPR bacteria and DPANN archaea in groundwater ecosystems.</title>
        <authorList>
            <person name="He C.Y."/>
            <person name="Keren R."/>
            <person name="Whittaker M."/>
            <person name="Farag I.F."/>
            <person name="Doudna J."/>
            <person name="Cate J.H.D."/>
            <person name="Banfield J.F."/>
        </authorList>
    </citation>
    <scope>NUCLEOTIDE SEQUENCE</scope>
    <source>
        <strain evidence="4">NC_groundwater_1520_Pr4_B-0.1um_53_5</strain>
    </source>
</reference>
<dbReference type="Pfam" id="PF00072">
    <property type="entry name" value="Response_reg"/>
    <property type="match status" value="1"/>
</dbReference>
<evidence type="ECO:0000256" key="2">
    <source>
        <dbReference type="PROSITE-ProRule" id="PRU00169"/>
    </source>
</evidence>
<dbReference type="GO" id="GO:0000160">
    <property type="term" value="P:phosphorelay signal transduction system"/>
    <property type="evidence" value="ECO:0007669"/>
    <property type="project" value="InterPro"/>
</dbReference>
<gene>
    <name evidence="4" type="ORF">HY768_03555</name>
</gene>